<name>A0A511N3A3_DEIC1</name>
<dbReference type="OrthoDB" id="9801593at2"/>
<dbReference type="AlphaFoldDB" id="A0A511N3A3"/>
<dbReference type="InterPro" id="IPR020051">
    <property type="entry name" value="SagB-type_dehydrogenase"/>
</dbReference>
<feature type="domain" description="Nitroreductase" evidence="1">
    <location>
        <begin position="56"/>
        <end position="229"/>
    </location>
</feature>
<evidence type="ECO:0000259" key="1">
    <source>
        <dbReference type="Pfam" id="PF00881"/>
    </source>
</evidence>
<organism evidence="3 4">
    <name type="scientific">Deinococcus cellulosilyticus (strain DSM 18568 / NBRC 106333 / KACC 11606 / 5516J-15)</name>
    <dbReference type="NCBI Taxonomy" id="1223518"/>
    <lineage>
        <taxon>Bacteria</taxon>
        <taxon>Thermotogati</taxon>
        <taxon>Deinococcota</taxon>
        <taxon>Deinococci</taxon>
        <taxon>Deinococcales</taxon>
        <taxon>Deinococcaceae</taxon>
        <taxon>Deinococcus</taxon>
    </lineage>
</organism>
<proteinExistence type="predicted"/>
<dbReference type="InterPro" id="IPR029479">
    <property type="entry name" value="Nitroreductase"/>
</dbReference>
<dbReference type="InterPro" id="IPR052544">
    <property type="entry name" value="Bacteriocin_Proc_Enz"/>
</dbReference>
<evidence type="ECO:0000313" key="3">
    <source>
        <dbReference type="EMBL" id="GEM46896.1"/>
    </source>
</evidence>
<dbReference type="SUPFAM" id="SSF55469">
    <property type="entry name" value="FMN-dependent nitroreductase-like"/>
    <property type="match status" value="1"/>
</dbReference>
<dbReference type="RefSeq" id="WP_146884720.1">
    <property type="nucleotide sequence ID" value="NZ_BJXB01000010.1"/>
</dbReference>
<evidence type="ECO:0000313" key="4">
    <source>
        <dbReference type="Proteomes" id="UP000321306"/>
    </source>
</evidence>
<dbReference type="InterPro" id="IPR023809">
    <property type="entry name" value="Thiopep_bacteriocin_synth_dom"/>
</dbReference>
<dbReference type="Pfam" id="PF00881">
    <property type="entry name" value="Nitroreductase"/>
    <property type="match status" value="1"/>
</dbReference>
<dbReference type="PANTHER" id="PTHR43745:SF2">
    <property type="entry name" value="NITROREDUCTASE MJ1384-RELATED"/>
    <property type="match status" value="1"/>
</dbReference>
<dbReference type="Gene3D" id="3.40.109.10">
    <property type="entry name" value="NADH Oxidase"/>
    <property type="match status" value="1"/>
</dbReference>
<dbReference type="PANTHER" id="PTHR43745">
    <property type="entry name" value="NITROREDUCTASE MJ1384-RELATED"/>
    <property type="match status" value="1"/>
</dbReference>
<dbReference type="NCBIfam" id="TIGR03891">
    <property type="entry name" value="thiopep_ocin"/>
    <property type="match status" value="1"/>
</dbReference>
<gene>
    <name evidence="3" type="ORF">DC3_25310</name>
</gene>
<evidence type="ECO:0008006" key="5">
    <source>
        <dbReference type="Google" id="ProtNLM"/>
    </source>
</evidence>
<comment type="caution">
    <text evidence="3">The sequence shown here is derived from an EMBL/GenBank/DDBJ whole genome shotgun (WGS) entry which is preliminary data.</text>
</comment>
<dbReference type="InterPro" id="IPR000415">
    <property type="entry name" value="Nitroreductase-like"/>
</dbReference>
<dbReference type="Proteomes" id="UP000321306">
    <property type="component" value="Unassembled WGS sequence"/>
</dbReference>
<dbReference type="NCBIfam" id="TIGR03605">
    <property type="entry name" value="antibiot_sagB"/>
    <property type="match status" value="1"/>
</dbReference>
<feature type="domain" description="Thiopeptide-type bacteriocin biosynthesis" evidence="2">
    <location>
        <begin position="254"/>
        <end position="500"/>
    </location>
</feature>
<dbReference type="CDD" id="cd02142">
    <property type="entry name" value="McbC_SagB-like_oxidoreductase"/>
    <property type="match status" value="1"/>
</dbReference>
<sequence>MTQIPSYKAFHPLTCYTLGRPPQIPPVAATPRQEAPGQFLPLVQENSRMTLLEALSERRSQRSFSGQALPLREVSGWLRASLGEVGDGLRAYPSAGALYPNHSYLVPLQVSDLNSGVYRYQPEHHALKLVSGDTSLLGQALHFASEPDLEKASAVLFITSRFEEAARKYGERAYRFALQESGHMMQNLLLVAQSLGWSALPLGSYLDDLTHSLLCLPEEEQIVYAVAVGLPGLQKLNPERDAKLLSRLHPQSQWLQWRLYTDEPLQALQQLREESMKPLQLSEEIRGFWYMLKSDGALHARLRVEMVDESLTPHLQQYLEEQFQHMLDSGALREVVPGVYEPEAGLFGGDEAMQVTHRLFETDSELALTLSRHPSGERHLVSHIWLELMLRSIHLDPFERWDVWRRVRSVRPGYHEKWEAALNRMRSIMEHVLTTESRDLREKLISCVPEGHTHLETLDHWAGRMMALNQQGMLERGLREIAAVCVIFHWNRMMFGPAEQPFLAYLRYTLSKPR</sequence>
<dbReference type="GO" id="GO:0016491">
    <property type="term" value="F:oxidoreductase activity"/>
    <property type="evidence" value="ECO:0007669"/>
    <property type="project" value="InterPro"/>
</dbReference>
<dbReference type="Pfam" id="PF14028">
    <property type="entry name" value="Lant_dehydr_C"/>
    <property type="match status" value="1"/>
</dbReference>
<accession>A0A511N3A3</accession>
<reference evidence="3 4" key="1">
    <citation type="submission" date="2019-07" db="EMBL/GenBank/DDBJ databases">
        <title>Whole genome shotgun sequence of Deinococcus cellulosilyticus NBRC 106333.</title>
        <authorList>
            <person name="Hosoyama A."/>
            <person name="Uohara A."/>
            <person name="Ohji S."/>
            <person name="Ichikawa N."/>
        </authorList>
    </citation>
    <scope>NUCLEOTIDE SEQUENCE [LARGE SCALE GENOMIC DNA]</scope>
    <source>
        <strain evidence="3 4">NBRC 106333</strain>
    </source>
</reference>
<evidence type="ECO:0000259" key="2">
    <source>
        <dbReference type="Pfam" id="PF14028"/>
    </source>
</evidence>
<dbReference type="EMBL" id="BJXB01000010">
    <property type="protein sequence ID" value="GEM46896.1"/>
    <property type="molecule type" value="Genomic_DNA"/>
</dbReference>
<protein>
    <recommendedName>
        <fullName evidence="5">Nitroreductase domain-containing protein</fullName>
    </recommendedName>
</protein>
<keyword evidence="4" id="KW-1185">Reference proteome</keyword>